<proteinExistence type="inferred from homology"/>
<dbReference type="Gene3D" id="3.30.370.10">
    <property type="entry name" value="Barstar-like"/>
    <property type="match status" value="1"/>
</dbReference>
<accession>A0ABU3ZAY0</accession>
<evidence type="ECO:0000313" key="4">
    <source>
        <dbReference type="Proteomes" id="UP001272515"/>
    </source>
</evidence>
<evidence type="ECO:0000259" key="2">
    <source>
        <dbReference type="Pfam" id="PF01337"/>
    </source>
</evidence>
<comment type="similarity">
    <text evidence="1">Belongs to the barstar family.</text>
</comment>
<dbReference type="RefSeq" id="WP_317330437.1">
    <property type="nucleotide sequence ID" value="NZ_JAWJZA010000026.1"/>
</dbReference>
<dbReference type="InterPro" id="IPR035905">
    <property type="entry name" value="Barstar-like_sf"/>
</dbReference>
<feature type="domain" description="Barstar (barnase inhibitor)" evidence="2">
    <location>
        <begin position="2"/>
        <end position="78"/>
    </location>
</feature>
<dbReference type="EMBL" id="JAWJZB010000011">
    <property type="protein sequence ID" value="MDV5089067.1"/>
    <property type="molecule type" value="Genomic_DNA"/>
</dbReference>
<gene>
    <name evidence="3" type="ORF">RVY80_09565</name>
</gene>
<comment type="caution">
    <text evidence="3">The sequence shown here is derived from an EMBL/GenBank/DDBJ whole genome shotgun (WGS) entry which is preliminary data.</text>
</comment>
<name>A0ABU3ZAY0_9FIRM</name>
<keyword evidence="4" id="KW-1185">Reference proteome</keyword>
<dbReference type="Proteomes" id="UP001272515">
    <property type="component" value="Unassembled WGS sequence"/>
</dbReference>
<dbReference type="SUPFAM" id="SSF52038">
    <property type="entry name" value="Barstar-related"/>
    <property type="match status" value="1"/>
</dbReference>
<organism evidence="3 4">
    <name type="scientific">Veillonella absiana</name>
    <dbReference type="NCBI Taxonomy" id="3079305"/>
    <lineage>
        <taxon>Bacteria</taxon>
        <taxon>Bacillati</taxon>
        <taxon>Bacillota</taxon>
        <taxon>Negativicutes</taxon>
        <taxon>Veillonellales</taxon>
        <taxon>Veillonellaceae</taxon>
        <taxon>Veillonella</taxon>
    </lineage>
</organism>
<protein>
    <submittedName>
        <fullName evidence="3">Barstar family protein</fullName>
    </submittedName>
</protein>
<dbReference type="Pfam" id="PF01337">
    <property type="entry name" value="Barstar"/>
    <property type="match status" value="1"/>
</dbReference>
<reference evidence="3 4" key="1">
    <citation type="submission" date="2023-10" db="EMBL/GenBank/DDBJ databases">
        <title>Veillonella sp. nov., isolated from a pig farm feces dump.</title>
        <authorList>
            <person name="Chang Y.-H."/>
        </authorList>
    </citation>
    <scope>NUCLEOTIDE SEQUENCE [LARGE SCALE GENOMIC DNA]</scope>
    <source>
        <strain evidence="3 4">YH-vei2233</strain>
    </source>
</reference>
<sequence length="88" mass="10242">MKEYILDSKYMTSKQELHEHLQTLMKFPSYYGKNLDALYDVLTDIAEDTLVVLPKDTKTKLGDYGVTLIQVFKDASEENPKLKIRIEK</sequence>
<evidence type="ECO:0000256" key="1">
    <source>
        <dbReference type="ARBA" id="ARBA00006845"/>
    </source>
</evidence>
<evidence type="ECO:0000313" key="3">
    <source>
        <dbReference type="EMBL" id="MDV5089067.1"/>
    </source>
</evidence>
<dbReference type="InterPro" id="IPR000468">
    <property type="entry name" value="Barstar"/>
</dbReference>